<protein>
    <recommendedName>
        <fullName evidence="2">DUF6535 domain-containing protein</fullName>
    </recommendedName>
</protein>
<dbReference type="RefSeq" id="XP_033526719.1">
    <property type="nucleotide sequence ID" value="XM_033670212.1"/>
</dbReference>
<feature type="domain" description="DUF6535" evidence="2">
    <location>
        <begin position="100"/>
        <end position="198"/>
    </location>
</feature>
<keyword evidence="1" id="KW-1133">Transmembrane helix</keyword>
<dbReference type="GeneID" id="54410644"/>
<organism evidence="3 4">
    <name type="scientific">Dothidotthia symphoricarpi CBS 119687</name>
    <dbReference type="NCBI Taxonomy" id="1392245"/>
    <lineage>
        <taxon>Eukaryota</taxon>
        <taxon>Fungi</taxon>
        <taxon>Dikarya</taxon>
        <taxon>Ascomycota</taxon>
        <taxon>Pezizomycotina</taxon>
        <taxon>Dothideomycetes</taxon>
        <taxon>Pleosporomycetidae</taxon>
        <taxon>Pleosporales</taxon>
        <taxon>Dothidotthiaceae</taxon>
        <taxon>Dothidotthia</taxon>
    </lineage>
</organism>
<evidence type="ECO:0000313" key="4">
    <source>
        <dbReference type="Proteomes" id="UP000799771"/>
    </source>
</evidence>
<dbReference type="OrthoDB" id="630895at2759"/>
<dbReference type="Proteomes" id="UP000799771">
    <property type="component" value="Unassembled WGS sequence"/>
</dbReference>
<feature type="transmembrane region" description="Helical" evidence="1">
    <location>
        <begin position="184"/>
        <end position="203"/>
    </location>
</feature>
<evidence type="ECO:0000313" key="3">
    <source>
        <dbReference type="EMBL" id="KAF2132332.1"/>
    </source>
</evidence>
<dbReference type="AlphaFoldDB" id="A0A6A6AK50"/>
<proteinExistence type="predicted"/>
<keyword evidence="1" id="KW-0812">Transmembrane</keyword>
<gene>
    <name evidence="3" type="ORF">P153DRAFT_383219</name>
</gene>
<evidence type="ECO:0000256" key="1">
    <source>
        <dbReference type="SAM" id="Phobius"/>
    </source>
</evidence>
<reference evidence="3" key="1">
    <citation type="journal article" date="2020" name="Stud. Mycol.">
        <title>101 Dothideomycetes genomes: a test case for predicting lifestyles and emergence of pathogens.</title>
        <authorList>
            <person name="Haridas S."/>
            <person name="Albert R."/>
            <person name="Binder M."/>
            <person name="Bloem J."/>
            <person name="Labutti K."/>
            <person name="Salamov A."/>
            <person name="Andreopoulos B."/>
            <person name="Baker S."/>
            <person name="Barry K."/>
            <person name="Bills G."/>
            <person name="Bluhm B."/>
            <person name="Cannon C."/>
            <person name="Castanera R."/>
            <person name="Culley D."/>
            <person name="Daum C."/>
            <person name="Ezra D."/>
            <person name="Gonzalez J."/>
            <person name="Henrissat B."/>
            <person name="Kuo A."/>
            <person name="Liang C."/>
            <person name="Lipzen A."/>
            <person name="Lutzoni F."/>
            <person name="Magnuson J."/>
            <person name="Mondo S."/>
            <person name="Nolan M."/>
            <person name="Ohm R."/>
            <person name="Pangilinan J."/>
            <person name="Park H.-J."/>
            <person name="Ramirez L."/>
            <person name="Alfaro M."/>
            <person name="Sun H."/>
            <person name="Tritt A."/>
            <person name="Yoshinaga Y."/>
            <person name="Zwiers L.-H."/>
            <person name="Turgeon B."/>
            <person name="Goodwin S."/>
            <person name="Spatafora J."/>
            <person name="Crous P."/>
            <person name="Grigoriev I."/>
        </authorList>
    </citation>
    <scope>NUCLEOTIDE SEQUENCE</scope>
    <source>
        <strain evidence="3">CBS 119687</strain>
    </source>
</reference>
<dbReference type="Pfam" id="PF20153">
    <property type="entry name" value="DUF6535"/>
    <property type="match status" value="1"/>
</dbReference>
<keyword evidence="4" id="KW-1185">Reference proteome</keyword>
<keyword evidence="1" id="KW-0472">Membrane</keyword>
<evidence type="ECO:0000259" key="2">
    <source>
        <dbReference type="Pfam" id="PF20153"/>
    </source>
</evidence>
<feature type="transmembrane region" description="Helical" evidence="1">
    <location>
        <begin position="215"/>
        <end position="238"/>
    </location>
</feature>
<dbReference type="InterPro" id="IPR045338">
    <property type="entry name" value="DUF6535"/>
</dbReference>
<name>A0A6A6AK50_9PLEO</name>
<accession>A0A6A6AK50</accession>
<dbReference type="EMBL" id="ML977501">
    <property type="protein sequence ID" value="KAF2132332.1"/>
    <property type="molecule type" value="Genomic_DNA"/>
</dbReference>
<sequence length="320" mass="36260">MSGPLHTQAAVESEDMEQQISLHYHVLKTALAIFTAPYRRAFRLYTWRPLKEIRAAKGDSKVLIPLIKDWKEDKYGELQSVQVAATFCGGANLSILSYASTSDSIWIADALWFSSLICSIWAIVTTIQTKSILDDLPAREELNFSLPEYEVQRVQRTILRYTKTPGINHWIMVFVWQFPSMTMAYAWCTFLGGLTVYMCTPFIQNLPWQDRHKVAIAYLVVGFIGLVTYVLSTAFVYVGEKDFERSVASSHISTCITANELEAGIQLSGAGNSTNKTNNASVEETFENARAEAFIGYEHEERAKKKPERAEKALRRQLLY</sequence>